<evidence type="ECO:0008006" key="3">
    <source>
        <dbReference type="Google" id="ProtNLM"/>
    </source>
</evidence>
<dbReference type="Pfam" id="PF10504">
    <property type="entry name" value="DUF2452"/>
    <property type="match status" value="1"/>
</dbReference>
<dbReference type="Proteomes" id="UP000215214">
    <property type="component" value="Chromosome TJEJU"/>
</dbReference>
<dbReference type="OrthoDB" id="662061at2"/>
<dbReference type="InterPro" id="IPR019534">
    <property type="entry name" value="DUF2452"/>
</dbReference>
<gene>
    <name evidence="1" type="ORF">TJEJU_2588</name>
</gene>
<dbReference type="KEGG" id="tje:TJEJU_2588"/>
<sequence>MEKKKKPDYVVYNYETESYDAALKPYSTSVGAPKITIDDNTAWKNRVTNKVNHKIKTKYEELKEAYTKMMEEFEYNNLILNAEFSFEPIIGQTYHLYINKKEIHFLSLIAPEQCNFNYVGSFTLNADQTWEKVNA</sequence>
<dbReference type="EMBL" id="LT899436">
    <property type="protein sequence ID" value="SNR16271.1"/>
    <property type="molecule type" value="Genomic_DNA"/>
</dbReference>
<protein>
    <recommendedName>
        <fullName evidence="3">GTP-binding protein</fullName>
    </recommendedName>
</protein>
<keyword evidence="2" id="KW-1185">Reference proteome</keyword>
<evidence type="ECO:0000313" key="1">
    <source>
        <dbReference type="EMBL" id="SNR16271.1"/>
    </source>
</evidence>
<evidence type="ECO:0000313" key="2">
    <source>
        <dbReference type="Proteomes" id="UP000215214"/>
    </source>
</evidence>
<dbReference type="RefSeq" id="WP_095072696.1">
    <property type="nucleotide sequence ID" value="NZ_LT899436.1"/>
</dbReference>
<organism evidence="1 2">
    <name type="scientific">Tenacibaculum jejuense</name>
    <dbReference type="NCBI Taxonomy" id="584609"/>
    <lineage>
        <taxon>Bacteria</taxon>
        <taxon>Pseudomonadati</taxon>
        <taxon>Bacteroidota</taxon>
        <taxon>Flavobacteriia</taxon>
        <taxon>Flavobacteriales</taxon>
        <taxon>Flavobacteriaceae</taxon>
        <taxon>Tenacibaculum</taxon>
    </lineage>
</organism>
<name>A0A238UAS3_9FLAO</name>
<reference evidence="1 2" key="1">
    <citation type="submission" date="2017-07" db="EMBL/GenBank/DDBJ databases">
        <authorList>
            <person name="Sun Z.S."/>
            <person name="Albrecht U."/>
            <person name="Echele G."/>
            <person name="Lee C.C."/>
        </authorList>
    </citation>
    <scope>NUCLEOTIDE SEQUENCE [LARGE SCALE GENOMIC DNA]</scope>
    <source>
        <strain evidence="2">type strain: KCTC 22618</strain>
    </source>
</reference>
<dbReference type="AlphaFoldDB" id="A0A238UAS3"/>
<proteinExistence type="predicted"/>
<accession>A0A238UAS3</accession>